<comment type="caution">
    <text evidence="2">The sequence shown here is derived from an EMBL/GenBank/DDBJ whole genome shotgun (WGS) entry which is preliminary data.</text>
</comment>
<protein>
    <recommendedName>
        <fullName evidence="4">Secreted protein</fullName>
    </recommendedName>
</protein>
<evidence type="ECO:0000313" key="3">
    <source>
        <dbReference type="Proteomes" id="UP001185069"/>
    </source>
</evidence>
<feature type="chain" id="PRO_5045528225" description="Secreted protein" evidence="1">
    <location>
        <begin position="29"/>
        <end position="189"/>
    </location>
</feature>
<sequence>MAGFWFRSVAVVVGSAVCLTALAGTAGAADLPPAPPQVEYPEPSVWEAPSEVNRTPVGGAPSGVWAETPAQGAATLEERPAPLSRQAQSAPLREAAAAPAASSQLGVLPYYALHQIQLTKGLTAAVNMATGNLVLAHQNLAMNAPGVAPQFSEVYNRTAWTPSPDRWAATGGAPTARTSALPIVRIGIR</sequence>
<organism evidence="2 3">
    <name type="scientific">Arthrobacter russicus</name>
    <dbReference type="NCBI Taxonomy" id="172040"/>
    <lineage>
        <taxon>Bacteria</taxon>
        <taxon>Bacillati</taxon>
        <taxon>Actinomycetota</taxon>
        <taxon>Actinomycetes</taxon>
        <taxon>Micrococcales</taxon>
        <taxon>Micrococcaceae</taxon>
        <taxon>Arthrobacter</taxon>
    </lineage>
</organism>
<evidence type="ECO:0000313" key="2">
    <source>
        <dbReference type="EMBL" id="MDR6267805.1"/>
    </source>
</evidence>
<keyword evidence="3" id="KW-1185">Reference proteome</keyword>
<accession>A0ABU1J6Q4</accession>
<name>A0ABU1J6Q4_9MICC</name>
<evidence type="ECO:0000256" key="1">
    <source>
        <dbReference type="SAM" id="SignalP"/>
    </source>
</evidence>
<reference evidence="2 3" key="1">
    <citation type="submission" date="2023-07" db="EMBL/GenBank/DDBJ databases">
        <title>Sequencing the genomes of 1000 actinobacteria strains.</title>
        <authorList>
            <person name="Klenk H.-P."/>
        </authorList>
    </citation>
    <scope>NUCLEOTIDE SEQUENCE [LARGE SCALE GENOMIC DNA]</scope>
    <source>
        <strain evidence="2 3">DSM 14555</strain>
    </source>
</reference>
<evidence type="ECO:0008006" key="4">
    <source>
        <dbReference type="Google" id="ProtNLM"/>
    </source>
</evidence>
<proteinExistence type="predicted"/>
<keyword evidence="1" id="KW-0732">Signal</keyword>
<feature type="signal peptide" evidence="1">
    <location>
        <begin position="1"/>
        <end position="28"/>
    </location>
</feature>
<gene>
    <name evidence="2" type="ORF">JOE69_000043</name>
</gene>
<dbReference type="Proteomes" id="UP001185069">
    <property type="component" value="Unassembled WGS sequence"/>
</dbReference>
<dbReference type="EMBL" id="JAVDQF010000001">
    <property type="protein sequence ID" value="MDR6267805.1"/>
    <property type="molecule type" value="Genomic_DNA"/>
</dbReference>